<dbReference type="RefSeq" id="WP_064596638.1">
    <property type="nucleotide sequence ID" value="NZ_CP134782.1"/>
</dbReference>
<dbReference type="EMBL" id="LYRP01000006">
    <property type="protein sequence ID" value="OAT77641.1"/>
    <property type="molecule type" value="Genomic_DNA"/>
</dbReference>
<dbReference type="GO" id="GO:0006015">
    <property type="term" value="P:5-phosphoribose 1-diphosphate biosynthetic process"/>
    <property type="evidence" value="ECO:0007669"/>
    <property type="project" value="UniProtKB-UniRule"/>
</dbReference>
<dbReference type="Proteomes" id="UP000078225">
    <property type="component" value="Unassembled WGS sequence"/>
</dbReference>
<dbReference type="NCBIfam" id="TIGR02322">
    <property type="entry name" value="phosphon_PhnN"/>
    <property type="match status" value="1"/>
</dbReference>
<dbReference type="UniPathway" id="UPA00087">
    <property type="reaction ID" value="UER00175"/>
</dbReference>
<dbReference type="GO" id="GO:0019634">
    <property type="term" value="P:organic phosphonate metabolic process"/>
    <property type="evidence" value="ECO:0007669"/>
    <property type="project" value="UniProtKB-UniRule"/>
</dbReference>
<keyword evidence="3 6" id="KW-0808">Transferase</keyword>
<protein>
    <recommendedName>
        <fullName evidence="6">Ribose 1,5-bisphosphate phosphokinase PhnN</fullName>
        <ecNumber evidence="6">2.7.4.23</ecNumber>
    </recommendedName>
    <alternativeName>
        <fullName evidence="6">Ribose 1,5-bisphosphokinase</fullName>
    </alternativeName>
</protein>
<dbReference type="InterPro" id="IPR008145">
    <property type="entry name" value="GK/Ca_channel_bsu"/>
</dbReference>
<dbReference type="OrthoDB" id="341217at2"/>
<dbReference type="HAMAP" id="MF_00836">
    <property type="entry name" value="PhnN"/>
    <property type="match status" value="1"/>
</dbReference>
<keyword evidence="8" id="KW-0418">Kinase</keyword>
<dbReference type="SMART" id="SM00072">
    <property type="entry name" value="GuKc"/>
    <property type="match status" value="1"/>
</dbReference>
<accession>A0A1B7L628</accession>
<dbReference type="InterPro" id="IPR027417">
    <property type="entry name" value="P-loop_NTPase"/>
</dbReference>
<feature type="domain" description="Guanylate kinase/L-type calcium channel beta subunit" evidence="7">
    <location>
        <begin position="1"/>
        <end position="178"/>
    </location>
</feature>
<dbReference type="Gene3D" id="3.40.50.300">
    <property type="entry name" value="P-loop containing nucleotide triphosphate hydrolases"/>
    <property type="match status" value="1"/>
</dbReference>
<dbReference type="NCBIfam" id="NF007485">
    <property type="entry name" value="PRK10078.1"/>
    <property type="match status" value="1"/>
</dbReference>
<evidence type="ECO:0000256" key="4">
    <source>
        <dbReference type="ARBA" id="ARBA00022741"/>
    </source>
</evidence>
<evidence type="ECO:0000256" key="6">
    <source>
        <dbReference type="HAMAP-Rule" id="MF_00836"/>
    </source>
</evidence>
<proteinExistence type="inferred from homology"/>
<comment type="pathway">
    <text evidence="2 6">Metabolic intermediate biosynthesis; 5-phospho-alpha-D-ribose 1-diphosphate biosynthesis; 5-phospho-alpha-D-ribose 1-diphosphate from D-ribose 5-phosphate (route II): step 3/3.</text>
</comment>
<dbReference type="AlphaFoldDB" id="A0A1B7L628"/>
<evidence type="ECO:0000256" key="5">
    <source>
        <dbReference type="ARBA" id="ARBA00022840"/>
    </source>
</evidence>
<dbReference type="InterPro" id="IPR012699">
    <property type="entry name" value="PhnN"/>
</dbReference>
<comment type="function">
    <text evidence="6">Catalyzes the phosphorylation of ribose 1,5-bisphosphate to 5-phospho-D-ribosyl alpha-1-diphosphate (PRPP).</text>
</comment>
<reference evidence="9" key="1">
    <citation type="submission" date="2016-05" db="EMBL/GenBank/DDBJ databases">
        <authorList>
            <person name="Behera P."/>
            <person name="Vaishampayan P."/>
            <person name="Singh N."/>
            <person name="Raina V."/>
            <person name="Suar M."/>
            <person name="Pattnaik A."/>
            <person name="Rastogi G."/>
        </authorList>
    </citation>
    <scope>NUCLEOTIDE SEQUENCE [LARGE SCALE GENOMIC DNA]</scope>
    <source>
        <strain evidence="9">MP23</strain>
    </source>
</reference>
<comment type="similarity">
    <text evidence="6">Belongs to the ribose 1,5-bisphosphokinase family.</text>
</comment>
<dbReference type="GO" id="GO:0005524">
    <property type="term" value="F:ATP binding"/>
    <property type="evidence" value="ECO:0007669"/>
    <property type="project" value="UniProtKB-KW"/>
</dbReference>
<organism evidence="8 9">
    <name type="scientific">Mangrovibacter phragmitis</name>
    <dbReference type="NCBI Taxonomy" id="1691903"/>
    <lineage>
        <taxon>Bacteria</taxon>
        <taxon>Pseudomonadati</taxon>
        <taxon>Pseudomonadota</taxon>
        <taxon>Gammaproteobacteria</taxon>
        <taxon>Enterobacterales</taxon>
        <taxon>Enterobacteriaceae</taxon>
        <taxon>Mangrovibacter</taxon>
    </lineage>
</organism>
<comment type="catalytic activity">
    <reaction evidence="1 6">
        <text>alpha-D-ribose 1,5-bisphosphate + ATP = 5-phospho-alpha-D-ribose 1-diphosphate + ADP</text>
        <dbReference type="Rhea" id="RHEA:20109"/>
        <dbReference type="ChEBI" id="CHEBI:30616"/>
        <dbReference type="ChEBI" id="CHEBI:58017"/>
        <dbReference type="ChEBI" id="CHEBI:68688"/>
        <dbReference type="ChEBI" id="CHEBI:456216"/>
        <dbReference type="EC" id="2.7.4.23"/>
    </reaction>
</comment>
<dbReference type="Pfam" id="PF13238">
    <property type="entry name" value="AAA_18"/>
    <property type="match status" value="1"/>
</dbReference>
<evidence type="ECO:0000259" key="7">
    <source>
        <dbReference type="SMART" id="SM00072"/>
    </source>
</evidence>
<dbReference type="EC" id="2.7.4.23" evidence="6"/>
<dbReference type="GO" id="GO:0005829">
    <property type="term" value="C:cytosol"/>
    <property type="evidence" value="ECO:0007669"/>
    <property type="project" value="TreeGrafter"/>
</dbReference>
<keyword evidence="9" id="KW-1185">Reference proteome</keyword>
<keyword evidence="5 6" id="KW-0067">ATP-binding</keyword>
<sequence length="184" mass="20146">MARLIWLTGPSGSGKDSLLDALRAQPPAGLVIAHRYITRPASAGGENHVALTTTEFRRRLQAGLFALHWQAHGCEYGLGIEMDLWLQRGLNVLVNGSRQHCATARERYGDQLFPVVLQVSSDVLAQRLRQRGREDEAAIALRLQRSVSAPEPNAVCLKNDGALADTLAAFNQLLENHALCNSPF</sequence>
<evidence type="ECO:0000256" key="2">
    <source>
        <dbReference type="ARBA" id="ARBA00005069"/>
    </source>
</evidence>
<evidence type="ECO:0000313" key="8">
    <source>
        <dbReference type="EMBL" id="OAT77641.1"/>
    </source>
</evidence>
<dbReference type="PANTHER" id="PTHR23117">
    <property type="entry name" value="GUANYLATE KINASE-RELATED"/>
    <property type="match status" value="1"/>
</dbReference>
<gene>
    <name evidence="6" type="primary">phnN</name>
    <name evidence="8" type="ORF">A9B99_20765</name>
</gene>
<comment type="caution">
    <text evidence="8">The sequence shown here is derived from an EMBL/GenBank/DDBJ whole genome shotgun (WGS) entry which is preliminary data.</text>
</comment>
<evidence type="ECO:0000256" key="1">
    <source>
        <dbReference type="ARBA" id="ARBA00000373"/>
    </source>
</evidence>
<dbReference type="STRING" id="1691903.A9B99_20765"/>
<dbReference type="SUPFAM" id="SSF52540">
    <property type="entry name" value="P-loop containing nucleoside triphosphate hydrolases"/>
    <property type="match status" value="1"/>
</dbReference>
<dbReference type="GO" id="GO:0033863">
    <property type="term" value="F:ribose 1,5-bisphosphate phosphokinase activity"/>
    <property type="evidence" value="ECO:0007669"/>
    <property type="project" value="UniProtKB-UniRule"/>
</dbReference>
<keyword evidence="4 6" id="KW-0547">Nucleotide-binding</keyword>
<name>A0A1B7L628_9ENTR</name>
<feature type="binding site" evidence="6">
    <location>
        <begin position="9"/>
        <end position="16"/>
    </location>
    <ligand>
        <name>ATP</name>
        <dbReference type="ChEBI" id="CHEBI:30616"/>
    </ligand>
</feature>
<evidence type="ECO:0000256" key="3">
    <source>
        <dbReference type="ARBA" id="ARBA00022679"/>
    </source>
</evidence>
<evidence type="ECO:0000313" key="9">
    <source>
        <dbReference type="Proteomes" id="UP000078225"/>
    </source>
</evidence>
<dbReference type="PANTHER" id="PTHR23117:SF8">
    <property type="entry name" value="RIBOSE 1,5-BISPHOSPHATE PHOSPHOKINASE PHNN"/>
    <property type="match status" value="1"/>
</dbReference>